<proteinExistence type="inferred from homology"/>
<dbReference type="AlphaFoldDB" id="A0AAE3W9D1"/>
<feature type="domain" description="HTH lysR-type" evidence="5">
    <location>
        <begin position="3"/>
        <end position="59"/>
    </location>
</feature>
<evidence type="ECO:0000259" key="5">
    <source>
        <dbReference type="PROSITE" id="PS50931"/>
    </source>
</evidence>
<dbReference type="Pfam" id="PF03466">
    <property type="entry name" value="LysR_substrate"/>
    <property type="match status" value="1"/>
</dbReference>
<dbReference type="SUPFAM" id="SSF46785">
    <property type="entry name" value="Winged helix' DNA-binding domain"/>
    <property type="match status" value="1"/>
</dbReference>
<dbReference type="InterPro" id="IPR000847">
    <property type="entry name" value="LysR_HTH_N"/>
</dbReference>
<comment type="similarity">
    <text evidence="1">Belongs to the LysR transcriptional regulatory family.</text>
</comment>
<dbReference type="NCBIfam" id="NF002964">
    <property type="entry name" value="PRK03635.1"/>
    <property type="match status" value="1"/>
</dbReference>
<protein>
    <submittedName>
        <fullName evidence="6">LysR family transcriptional regulator ArgP</fullName>
    </submittedName>
</protein>
<dbReference type="NCBIfam" id="NF009888">
    <property type="entry name" value="PRK13348.1"/>
    <property type="match status" value="1"/>
</dbReference>
<dbReference type="Gene3D" id="3.40.190.290">
    <property type="match status" value="1"/>
</dbReference>
<name>A0AAE3W9D1_9RHOB</name>
<reference evidence="6" key="1">
    <citation type="submission" date="2022-07" db="EMBL/GenBank/DDBJ databases">
        <authorList>
            <person name="Otstavnykh N."/>
            <person name="Isaeva M."/>
            <person name="Bystritskaya E."/>
        </authorList>
    </citation>
    <scope>NUCLEOTIDE SEQUENCE</scope>
    <source>
        <strain evidence="6">KCTC 52189</strain>
    </source>
</reference>
<dbReference type="PRINTS" id="PR00039">
    <property type="entry name" value="HTHLYSR"/>
</dbReference>
<dbReference type="PANTHER" id="PTHR30579:SF2">
    <property type="entry name" value="HTH-TYPE TRANSCRIPTIONAL REGULATOR ARGP"/>
    <property type="match status" value="1"/>
</dbReference>
<reference evidence="6" key="2">
    <citation type="submission" date="2023-02" db="EMBL/GenBank/DDBJ databases">
        <title>'Rhodoalgimonas zhirmunskyi' gen. nov., isolated from a red alga.</title>
        <authorList>
            <person name="Nedashkovskaya O.I."/>
            <person name="Otstavnykh N.Y."/>
            <person name="Bystritskaya E.P."/>
            <person name="Balabanova L.A."/>
            <person name="Isaeva M.P."/>
        </authorList>
    </citation>
    <scope>NUCLEOTIDE SEQUENCE</scope>
    <source>
        <strain evidence="6">KCTC 52189</strain>
    </source>
</reference>
<dbReference type="PROSITE" id="PS50931">
    <property type="entry name" value="HTH_LYSR"/>
    <property type="match status" value="1"/>
</dbReference>
<accession>A0AAE3W9D1</accession>
<gene>
    <name evidence="6" type="ORF">NO357_00085</name>
</gene>
<evidence type="ECO:0000256" key="2">
    <source>
        <dbReference type="ARBA" id="ARBA00023015"/>
    </source>
</evidence>
<sequence>MQFDSRQLAALSAILRLGSFEAAAGALGVTQSAISQRVKALEEQVGAVLVLRESPCRGTEAGIRLTAHAEAVALMEDQVSRDLGRAEPETGPVRVRIAVNADSLDTWFLAALEGHDGLAFDLVVDDESHSADWLRRGEVMAAVTDHARPVQGCDVHALGSLRYVACASPAFMERWFAGGVNAKTLARAPVMQFNEKDDLQANWVSTHFGKPVGQPPAHRVPSSTAFAAGTQHGLGWGMNPVPMVWRQLRRGHLVHLKEEAPLDVPLYWQVSRMLAPVLAPLTQAVRDKAGGALEGPDG</sequence>
<dbReference type="InterPro" id="IPR017685">
    <property type="entry name" value="ArgP"/>
</dbReference>
<keyword evidence="4" id="KW-0804">Transcription</keyword>
<dbReference type="Gene3D" id="1.10.10.10">
    <property type="entry name" value="Winged helix-like DNA-binding domain superfamily/Winged helix DNA-binding domain"/>
    <property type="match status" value="1"/>
</dbReference>
<evidence type="ECO:0000256" key="4">
    <source>
        <dbReference type="ARBA" id="ARBA00023163"/>
    </source>
</evidence>
<dbReference type="InterPro" id="IPR036388">
    <property type="entry name" value="WH-like_DNA-bd_sf"/>
</dbReference>
<comment type="caution">
    <text evidence="6">The sequence shown here is derived from an EMBL/GenBank/DDBJ whole genome shotgun (WGS) entry which is preliminary data.</text>
</comment>
<dbReference type="Proteomes" id="UP001226762">
    <property type="component" value="Unassembled WGS sequence"/>
</dbReference>
<dbReference type="Pfam" id="PF00126">
    <property type="entry name" value="HTH_1"/>
    <property type="match status" value="1"/>
</dbReference>
<dbReference type="NCBIfam" id="TIGR03298">
    <property type="entry name" value="argP"/>
    <property type="match status" value="1"/>
</dbReference>
<dbReference type="InterPro" id="IPR036390">
    <property type="entry name" value="WH_DNA-bd_sf"/>
</dbReference>
<dbReference type="InterPro" id="IPR050176">
    <property type="entry name" value="LTTR"/>
</dbReference>
<evidence type="ECO:0000313" key="7">
    <source>
        <dbReference type="Proteomes" id="UP001226762"/>
    </source>
</evidence>
<dbReference type="GO" id="GO:0003677">
    <property type="term" value="F:DNA binding"/>
    <property type="evidence" value="ECO:0007669"/>
    <property type="project" value="UniProtKB-KW"/>
</dbReference>
<dbReference type="SUPFAM" id="SSF53850">
    <property type="entry name" value="Periplasmic binding protein-like II"/>
    <property type="match status" value="1"/>
</dbReference>
<evidence type="ECO:0000256" key="3">
    <source>
        <dbReference type="ARBA" id="ARBA00023125"/>
    </source>
</evidence>
<keyword evidence="2" id="KW-0805">Transcription regulation</keyword>
<dbReference type="GO" id="GO:0003700">
    <property type="term" value="F:DNA-binding transcription factor activity"/>
    <property type="evidence" value="ECO:0007669"/>
    <property type="project" value="InterPro"/>
</dbReference>
<dbReference type="PANTHER" id="PTHR30579">
    <property type="entry name" value="TRANSCRIPTIONAL REGULATOR"/>
    <property type="match status" value="1"/>
</dbReference>
<dbReference type="RefSeq" id="WP_306733571.1">
    <property type="nucleotide sequence ID" value="NZ_JANHAX010000001.1"/>
</dbReference>
<dbReference type="InterPro" id="IPR005119">
    <property type="entry name" value="LysR_subst-bd"/>
</dbReference>
<evidence type="ECO:0000313" key="6">
    <source>
        <dbReference type="EMBL" id="MDQ2088298.1"/>
    </source>
</evidence>
<keyword evidence="7" id="KW-1185">Reference proteome</keyword>
<keyword evidence="3" id="KW-0238">DNA-binding</keyword>
<evidence type="ECO:0000256" key="1">
    <source>
        <dbReference type="ARBA" id="ARBA00009437"/>
    </source>
</evidence>
<dbReference type="EMBL" id="JANHAX010000001">
    <property type="protein sequence ID" value="MDQ2088298.1"/>
    <property type="molecule type" value="Genomic_DNA"/>
</dbReference>
<organism evidence="6 7">
    <name type="scientific">Marimonas arenosa</name>
    <dbReference type="NCBI Taxonomy" id="1795305"/>
    <lineage>
        <taxon>Bacteria</taxon>
        <taxon>Pseudomonadati</taxon>
        <taxon>Pseudomonadota</taxon>
        <taxon>Alphaproteobacteria</taxon>
        <taxon>Rhodobacterales</taxon>
        <taxon>Paracoccaceae</taxon>
        <taxon>Marimonas</taxon>
    </lineage>
</organism>